<protein>
    <submittedName>
        <fullName evidence="4">PepSY domain-containing protein</fullName>
    </submittedName>
</protein>
<dbReference type="PANTHER" id="PTHR34219">
    <property type="entry name" value="IRON-REGULATED INNER MEMBRANE PROTEIN-RELATED"/>
    <property type="match status" value="1"/>
</dbReference>
<comment type="caution">
    <text evidence="4">The sequence shown here is derived from an EMBL/GenBank/DDBJ whole genome shotgun (WGS) entry which is preliminary data.</text>
</comment>
<name>A0A3N0E2V5_9ACTN</name>
<feature type="transmembrane region" description="Helical" evidence="2">
    <location>
        <begin position="50"/>
        <end position="72"/>
    </location>
</feature>
<evidence type="ECO:0000256" key="1">
    <source>
        <dbReference type="SAM" id="MobiDB-lite"/>
    </source>
</evidence>
<evidence type="ECO:0000259" key="3">
    <source>
        <dbReference type="Pfam" id="PF03413"/>
    </source>
</evidence>
<reference evidence="4 5" key="1">
    <citation type="submission" date="2018-11" db="EMBL/GenBank/DDBJ databases">
        <title>The genome draft of YIM 96095.</title>
        <authorList>
            <person name="Tang S.-K."/>
            <person name="Chunyu W.-X."/>
            <person name="Feng Y.-Z."/>
        </authorList>
    </citation>
    <scope>NUCLEOTIDE SEQUENCE [LARGE SCALE GENOMIC DNA]</scope>
    <source>
        <strain evidence="4 5">YIM 96095</strain>
    </source>
</reference>
<feature type="region of interest" description="Disordered" evidence="1">
    <location>
        <begin position="1"/>
        <end position="32"/>
    </location>
</feature>
<dbReference type="PANTHER" id="PTHR34219:SF1">
    <property type="entry name" value="PEPSY DOMAIN-CONTAINING PROTEIN"/>
    <property type="match status" value="1"/>
</dbReference>
<feature type="compositionally biased region" description="Basic and acidic residues" evidence="1">
    <location>
        <begin position="283"/>
        <end position="299"/>
    </location>
</feature>
<dbReference type="OrthoDB" id="9791166at2"/>
<feature type="region of interest" description="Disordered" evidence="1">
    <location>
        <begin position="275"/>
        <end position="316"/>
    </location>
</feature>
<dbReference type="Pfam" id="PF03929">
    <property type="entry name" value="PepSY_TM"/>
    <property type="match status" value="1"/>
</dbReference>
<feature type="compositionally biased region" description="Low complexity" evidence="1">
    <location>
        <begin position="17"/>
        <end position="31"/>
    </location>
</feature>
<organism evidence="4 5">
    <name type="scientific">Halostreptopolyspora alba</name>
    <dbReference type="NCBI Taxonomy" id="2487137"/>
    <lineage>
        <taxon>Bacteria</taxon>
        <taxon>Bacillati</taxon>
        <taxon>Actinomycetota</taxon>
        <taxon>Actinomycetes</taxon>
        <taxon>Streptosporangiales</taxon>
        <taxon>Nocardiopsidaceae</taxon>
        <taxon>Halostreptopolyspora</taxon>
    </lineage>
</organism>
<evidence type="ECO:0000313" key="4">
    <source>
        <dbReference type="EMBL" id="RNL82172.1"/>
    </source>
</evidence>
<dbReference type="InterPro" id="IPR025711">
    <property type="entry name" value="PepSY"/>
</dbReference>
<gene>
    <name evidence="4" type="ORF">EFW17_19835</name>
</gene>
<dbReference type="Proteomes" id="UP000269198">
    <property type="component" value="Unassembled WGS sequence"/>
</dbReference>
<keyword evidence="2" id="KW-0812">Transmembrane</keyword>
<accession>A0A3N0E2V5</accession>
<feature type="domain" description="PepSY" evidence="3">
    <location>
        <begin position="94"/>
        <end position="154"/>
    </location>
</feature>
<dbReference type="RefSeq" id="WP_123202937.1">
    <property type="nucleotide sequence ID" value="NZ_RJMB01000025.1"/>
</dbReference>
<keyword evidence="2" id="KW-0472">Membrane</keyword>
<evidence type="ECO:0000256" key="2">
    <source>
        <dbReference type="SAM" id="Phobius"/>
    </source>
</evidence>
<dbReference type="EMBL" id="RJMB01000025">
    <property type="protein sequence ID" value="RNL82172.1"/>
    <property type="molecule type" value="Genomic_DNA"/>
</dbReference>
<feature type="transmembrane region" description="Helical" evidence="2">
    <location>
        <begin position="238"/>
        <end position="259"/>
    </location>
</feature>
<dbReference type="AlphaFoldDB" id="A0A3N0E2V5"/>
<sequence length="495" mass="53482">MTSSHHAPTPDSVPNDAATPAGGPRRGGAPPDGWRSTWSLLRLALLRTHFYAGVLVAPFILVAAVSGLLYVFSPQIEQAVYTDELRVPVGDERLPLADQVAAAAEATPEGTLDAVRPGTDPDESTRVLFEYPEPRESHRLGVFVDPYTGEVLGELDNYGSSGALPVRAWLSELHRHLHLGDPGRVYSELAASWLWVVAGGGVVLWVSNRRGRGRPWGVLVPDNRARGRARTMSWHGSVGVWAAAGILLLSATGLTWSTYAGGNISQIREAMSWQTPALSAAEQRTEHSGQESGGREGTGHDTGVGPDRALESAREAGMTGPVEIRLPASANEPYIVEQTAREWPAHQGSVAVDQRDGRVTEQLRFTDFPFMAKLTTWGIAAHMGLLFGLPNQLFLAALALSVMGVVIWGYRMWFQRRPTRSGGFAPGRPFPRGAWRALPLWTRVLIVAAAVGVGVFLPVLGVSLLLFLVIDGAVALWQRRRGRREPVPGVGRSSP</sequence>
<feature type="transmembrane region" description="Helical" evidence="2">
    <location>
        <begin position="185"/>
        <end position="206"/>
    </location>
</feature>
<feature type="transmembrane region" description="Helical" evidence="2">
    <location>
        <begin position="393"/>
        <end position="413"/>
    </location>
</feature>
<evidence type="ECO:0000313" key="5">
    <source>
        <dbReference type="Proteomes" id="UP000269198"/>
    </source>
</evidence>
<keyword evidence="5" id="KW-1185">Reference proteome</keyword>
<keyword evidence="2" id="KW-1133">Transmembrane helix</keyword>
<proteinExistence type="predicted"/>
<dbReference type="Pfam" id="PF03413">
    <property type="entry name" value="PepSY"/>
    <property type="match status" value="1"/>
</dbReference>
<dbReference type="InterPro" id="IPR005625">
    <property type="entry name" value="PepSY-ass_TM"/>
</dbReference>